<dbReference type="EMBL" id="BNED01000003">
    <property type="protein sequence ID" value="GHI74922.1"/>
    <property type="molecule type" value="Genomic_DNA"/>
</dbReference>
<dbReference type="InterPro" id="IPR027417">
    <property type="entry name" value="P-loop_NTPase"/>
</dbReference>
<dbReference type="Gene3D" id="3.40.50.300">
    <property type="entry name" value="P-loop containing nucleotide triphosphate hydrolases"/>
    <property type="match status" value="1"/>
</dbReference>
<evidence type="ECO:0000259" key="2">
    <source>
        <dbReference type="Pfam" id="PF13191"/>
    </source>
</evidence>
<dbReference type="NCBIfam" id="NF040586">
    <property type="entry name" value="FxSxx_TPR"/>
    <property type="match status" value="1"/>
</dbReference>
<feature type="transmembrane region" description="Helical" evidence="1">
    <location>
        <begin position="110"/>
        <end position="129"/>
    </location>
</feature>
<dbReference type="Pfam" id="PF13191">
    <property type="entry name" value="AAA_16"/>
    <property type="match status" value="1"/>
</dbReference>
<protein>
    <submittedName>
        <fullName evidence="3">Tetratricopeptide repeat protein</fullName>
    </submittedName>
</protein>
<keyword evidence="4" id="KW-1185">Reference proteome</keyword>
<reference evidence="4" key="1">
    <citation type="submission" date="2023-07" db="EMBL/GenBank/DDBJ databases">
        <title>Whole genome shotgun sequence of Streptomyces spororaveus NBRC 15456.</title>
        <authorList>
            <person name="Komaki H."/>
            <person name="Tamura T."/>
        </authorList>
    </citation>
    <scope>NUCLEOTIDE SEQUENCE [LARGE SCALE GENOMIC DNA]</scope>
    <source>
        <strain evidence="4">NBRC 15456</strain>
    </source>
</reference>
<keyword evidence="1" id="KW-1133">Transmembrane helix</keyword>
<evidence type="ECO:0000256" key="1">
    <source>
        <dbReference type="SAM" id="Phobius"/>
    </source>
</evidence>
<dbReference type="Gene3D" id="1.25.40.10">
    <property type="entry name" value="Tetratricopeptide repeat domain"/>
    <property type="match status" value="2"/>
</dbReference>
<feature type="transmembrane region" description="Helical" evidence="1">
    <location>
        <begin position="33"/>
        <end position="51"/>
    </location>
</feature>
<dbReference type="SUPFAM" id="SSF48452">
    <property type="entry name" value="TPR-like"/>
    <property type="match status" value="3"/>
</dbReference>
<dbReference type="RefSeq" id="WP_252308517.1">
    <property type="nucleotide sequence ID" value="NZ_JAKGSF010000001.1"/>
</dbReference>
<comment type="caution">
    <text evidence="3">The sequence shown here is derived from an EMBL/GenBank/DDBJ whole genome shotgun (WGS) entry which is preliminary data.</text>
</comment>
<dbReference type="PRINTS" id="PR00364">
    <property type="entry name" value="DISEASERSIST"/>
</dbReference>
<dbReference type="InterPro" id="IPR011990">
    <property type="entry name" value="TPR-like_helical_dom_sf"/>
</dbReference>
<sequence length="818" mass="87681">MVAASAAVAAAASAVVTNYVTDVLPGWAEDPWVVWPVFIVSVIVAATLAVLGRRLDGGGGAGPVRLVPLERVLAGGMESLSAPHGAGPVRGRTDELAALRRMLKRPEERLAVLCGVGGVGKTTIASALADIARAENVRVFWVRWRGQAELAEQMTRIALECGLPEERLEEARAGRAALPDVVWEQLNRVGRWLVVLDNVDEPGEVGPEGEPVAGYRGWVRPGSRGLLVVTSRDGDASVWGGRAELLRVAPLTPSAAGQVLVDAAPAAGTAQEAELLSVRLGGLPLALHAAGRYLAAPGSRYRTFTAYEDALGTHLATLLGAEIPGGADPEAARRLVRYTWELSLDQLAANGNALARPVLRLLSLLAPAPVPVSFLCPELVTAACGTPATAVAIETAVNGLHTYGLLDTLTFPDGTPAIGQVILHPLVRDITALTLRAETPGLDSWHRALTERMAAVVDEAADASLSGWTISRLLAPHALTIAELTPDALAAGRTLGRLSDSTRRAGHPEQAAVLAEQALNRLQPGLGNDHTTVLSSRNNLALALEGLGRHQEAADLHQHNLAHLERSLGNGHPHTLTCRNNLALTLQGLGRHQEAADLHQQTLTDRERALGTDHPDTFSSRNNLALALRGLGRPQEAADLHEHNLARLERALGTDHPLTLGSRYNLANTLQGLGRHQEAADLHRHTLTDRVRTLGNDHPNTLGSRNNLAVALQDLDRHQEAADLHRHNLAHRERALGTDHPHTLESRNNLAVALLDLGRRREAAELHRQTLADRERVLGPDHPDTLVSRNNLAQLGTRAPSRLAGRWRWSGLRRRRRG</sequence>
<dbReference type="SUPFAM" id="SSF52540">
    <property type="entry name" value="P-loop containing nucleoside triphosphate hydrolases"/>
    <property type="match status" value="1"/>
</dbReference>
<feature type="domain" description="Orc1-like AAA ATPase" evidence="2">
    <location>
        <begin position="89"/>
        <end position="218"/>
    </location>
</feature>
<dbReference type="InterPro" id="IPR053137">
    <property type="entry name" value="NLR-like"/>
</dbReference>
<keyword evidence="1" id="KW-0472">Membrane</keyword>
<dbReference type="Pfam" id="PF13374">
    <property type="entry name" value="TPR_10"/>
    <property type="match status" value="2"/>
</dbReference>
<dbReference type="PANTHER" id="PTHR46082:SF6">
    <property type="entry name" value="AAA+ ATPASE DOMAIN-CONTAINING PROTEIN-RELATED"/>
    <property type="match status" value="1"/>
</dbReference>
<dbReference type="InterPro" id="IPR041664">
    <property type="entry name" value="AAA_16"/>
</dbReference>
<dbReference type="SMART" id="SM00028">
    <property type="entry name" value="TPR"/>
    <property type="match status" value="5"/>
</dbReference>
<dbReference type="InterPro" id="IPR019734">
    <property type="entry name" value="TPR_rpt"/>
</dbReference>
<evidence type="ECO:0000313" key="4">
    <source>
        <dbReference type="Proteomes" id="UP000608522"/>
    </source>
</evidence>
<keyword evidence="1" id="KW-0812">Transmembrane</keyword>
<proteinExistence type="predicted"/>
<dbReference type="Pfam" id="PF13424">
    <property type="entry name" value="TPR_12"/>
    <property type="match status" value="2"/>
</dbReference>
<gene>
    <name evidence="3" type="ORF">Sspor_04830</name>
</gene>
<organism evidence="3 4">
    <name type="scientific">Streptomyces spororaveus</name>
    <dbReference type="NCBI Taxonomy" id="284039"/>
    <lineage>
        <taxon>Bacteria</taxon>
        <taxon>Bacillati</taxon>
        <taxon>Actinomycetota</taxon>
        <taxon>Actinomycetes</taxon>
        <taxon>Kitasatosporales</taxon>
        <taxon>Streptomycetaceae</taxon>
        <taxon>Streptomyces</taxon>
    </lineage>
</organism>
<accession>A0ABQ3T3G0</accession>
<dbReference type="PANTHER" id="PTHR46082">
    <property type="entry name" value="ATP/GTP-BINDING PROTEIN-RELATED"/>
    <property type="match status" value="1"/>
</dbReference>
<dbReference type="Proteomes" id="UP000608522">
    <property type="component" value="Unassembled WGS sequence"/>
</dbReference>
<evidence type="ECO:0000313" key="3">
    <source>
        <dbReference type="EMBL" id="GHI74922.1"/>
    </source>
</evidence>
<name>A0ABQ3T3G0_9ACTN</name>